<dbReference type="PANTHER" id="PTHR43135">
    <property type="entry name" value="ALPHA-D-RIBOSE 1-METHYLPHOSPHONATE 5-TRIPHOSPHATE DIPHOSPHATASE"/>
    <property type="match status" value="1"/>
</dbReference>
<dbReference type="EMBL" id="LR633967">
    <property type="protein sequence ID" value="VUX56341.1"/>
    <property type="molecule type" value="Genomic_DNA"/>
</dbReference>
<accession>A0A7D9D2L9</accession>
<dbReference type="AlphaFoldDB" id="A0A7D9D2L9"/>
<evidence type="ECO:0000259" key="1">
    <source>
        <dbReference type="Pfam" id="PF01979"/>
    </source>
</evidence>
<dbReference type="GO" id="GO:0016810">
    <property type="term" value="F:hydrolase activity, acting on carbon-nitrogen (but not peptide) bonds"/>
    <property type="evidence" value="ECO:0007669"/>
    <property type="project" value="InterPro"/>
</dbReference>
<dbReference type="Gene3D" id="2.30.40.10">
    <property type="entry name" value="Urease, subunit C, domain 1"/>
    <property type="match status" value="1"/>
</dbReference>
<dbReference type="InterPro" id="IPR006680">
    <property type="entry name" value="Amidohydro-rel"/>
</dbReference>
<protein>
    <recommendedName>
        <fullName evidence="1">Amidohydrolase-related domain-containing protein</fullName>
    </recommendedName>
</protein>
<evidence type="ECO:0000313" key="2">
    <source>
        <dbReference type="EMBL" id="VUX56341.1"/>
    </source>
</evidence>
<dbReference type="Gene3D" id="3.20.20.140">
    <property type="entry name" value="Metal-dependent hydrolases"/>
    <property type="match status" value="1"/>
</dbReference>
<feature type="domain" description="Amidohydrolase-related" evidence="1">
    <location>
        <begin position="4"/>
        <end position="66"/>
    </location>
</feature>
<dbReference type="InterPro" id="IPR011059">
    <property type="entry name" value="Metal-dep_hydrolase_composite"/>
</dbReference>
<proteinExistence type="predicted"/>
<name>A0A7D9D2L9_9GAMM</name>
<dbReference type="PANTHER" id="PTHR43135:SF3">
    <property type="entry name" value="ALPHA-D-RIBOSE 1-METHYLPHOSPHONATE 5-TRIPHOSPHATE DIPHOSPHATASE"/>
    <property type="match status" value="1"/>
</dbReference>
<dbReference type="SUPFAM" id="SSF51338">
    <property type="entry name" value="Composite domain of metallo-dependent hydrolases"/>
    <property type="match status" value="1"/>
</dbReference>
<dbReference type="InterPro" id="IPR051781">
    <property type="entry name" value="Metallo-dep_Hydrolase"/>
</dbReference>
<dbReference type="Pfam" id="PF01979">
    <property type="entry name" value="Amidohydro_1"/>
    <property type="match status" value="1"/>
</dbReference>
<reference evidence="2" key="1">
    <citation type="submission" date="2019-07" db="EMBL/GenBank/DDBJ databases">
        <authorList>
            <person name="Weber M."/>
            <person name="Kostadinov I."/>
            <person name="Kostadinov D I."/>
        </authorList>
    </citation>
    <scope>NUCLEOTIDE SEQUENCE</scope>
    <source>
        <strain evidence="2">Gfbio:sag-sample-m06:053724c1-46a9-4a36-b237-ea2bf867836b</strain>
    </source>
</reference>
<gene>
    <name evidence="2" type="ORF">JTBM06_V1_640006</name>
</gene>
<sequence length="70" mass="7472">MMVDYGMSAGDALRAATAVNADLFHIADKVGRIQAGLLADIIAVAGNPQNDISTLRNVRLVMKNGVVYRQ</sequence>
<organism evidence="2">
    <name type="scientific">uncultured Woeseiaceae bacterium</name>
    <dbReference type="NCBI Taxonomy" id="1983305"/>
    <lineage>
        <taxon>Bacteria</taxon>
        <taxon>Pseudomonadati</taxon>
        <taxon>Pseudomonadota</taxon>
        <taxon>Gammaproteobacteria</taxon>
        <taxon>Woeseiales</taxon>
        <taxon>Woeseiaceae</taxon>
        <taxon>environmental samples</taxon>
    </lineage>
</organism>